<keyword evidence="2" id="KW-0560">Oxidoreductase</keyword>
<accession>A0A562LI42</accession>
<comment type="caution">
    <text evidence="2">The sequence shown here is derived from an EMBL/GenBank/DDBJ whole genome shotgun (WGS) entry which is preliminary data.</text>
</comment>
<dbReference type="EMBL" id="VLKP01000012">
    <property type="protein sequence ID" value="TWI07299.1"/>
    <property type="molecule type" value="Genomic_DNA"/>
</dbReference>
<dbReference type="GO" id="GO:0004497">
    <property type="term" value="F:monooxygenase activity"/>
    <property type="evidence" value="ECO:0007669"/>
    <property type="project" value="UniProtKB-KW"/>
</dbReference>
<name>A0A562LI42_9GAMM</name>
<dbReference type="Pfam" id="PF03992">
    <property type="entry name" value="ABM"/>
    <property type="match status" value="1"/>
</dbReference>
<dbReference type="PROSITE" id="PS51725">
    <property type="entry name" value="ABM"/>
    <property type="match status" value="1"/>
</dbReference>
<dbReference type="AlphaFoldDB" id="A0A562LI42"/>
<dbReference type="InterPro" id="IPR011008">
    <property type="entry name" value="Dimeric_a/b-barrel"/>
</dbReference>
<proteinExistence type="predicted"/>
<dbReference type="RefSeq" id="WP_144816441.1">
    <property type="nucleotide sequence ID" value="NZ_VLKP01000012.1"/>
</dbReference>
<organism evidence="2 3">
    <name type="scientific">Aerolutibacter ruishenii</name>
    <dbReference type="NCBI Taxonomy" id="686800"/>
    <lineage>
        <taxon>Bacteria</taxon>
        <taxon>Pseudomonadati</taxon>
        <taxon>Pseudomonadota</taxon>
        <taxon>Gammaproteobacteria</taxon>
        <taxon>Lysobacterales</taxon>
        <taxon>Lysobacteraceae</taxon>
        <taxon>Aerolutibacter</taxon>
    </lineage>
</organism>
<feature type="domain" description="ABM" evidence="1">
    <location>
        <begin position="4"/>
        <end position="94"/>
    </location>
</feature>
<dbReference type="OrthoDB" id="678044at2"/>
<evidence type="ECO:0000313" key="2">
    <source>
        <dbReference type="EMBL" id="TWI07299.1"/>
    </source>
</evidence>
<keyword evidence="2" id="KW-0503">Monooxygenase</keyword>
<gene>
    <name evidence="2" type="ORF">IP93_02651</name>
</gene>
<keyword evidence="3" id="KW-1185">Reference proteome</keyword>
<dbReference type="InterPro" id="IPR007138">
    <property type="entry name" value="ABM_dom"/>
</dbReference>
<evidence type="ECO:0000259" key="1">
    <source>
        <dbReference type="PROSITE" id="PS51725"/>
    </source>
</evidence>
<reference evidence="2 3" key="1">
    <citation type="journal article" date="2015" name="Stand. Genomic Sci.">
        <title>Genomic Encyclopedia of Bacterial and Archaeal Type Strains, Phase III: the genomes of soil and plant-associated and newly described type strains.</title>
        <authorList>
            <person name="Whitman W.B."/>
            <person name="Woyke T."/>
            <person name="Klenk H.P."/>
            <person name="Zhou Y."/>
            <person name="Lilburn T.G."/>
            <person name="Beck B.J."/>
            <person name="De Vos P."/>
            <person name="Vandamme P."/>
            <person name="Eisen J.A."/>
            <person name="Garrity G."/>
            <person name="Hugenholtz P."/>
            <person name="Kyrpides N.C."/>
        </authorList>
    </citation>
    <scope>NUCLEOTIDE SEQUENCE [LARGE SCALE GENOMIC DNA]</scope>
    <source>
        <strain evidence="2 3">CGMCC 1.10136</strain>
    </source>
</reference>
<dbReference type="Gene3D" id="3.30.70.100">
    <property type="match status" value="1"/>
</dbReference>
<sequence>MSEIVVMISYTALPGQSEAARQAISALVATVLSAEPECAGITMLQGSSDETRFTLIERWPSRDIFLGPHMQQPHIQSFIQQAGAFLAGPPDISFWHAASAA</sequence>
<dbReference type="SUPFAM" id="SSF54909">
    <property type="entry name" value="Dimeric alpha+beta barrel"/>
    <property type="match status" value="1"/>
</dbReference>
<evidence type="ECO:0000313" key="3">
    <source>
        <dbReference type="Proteomes" id="UP000316471"/>
    </source>
</evidence>
<protein>
    <submittedName>
        <fullName evidence="2">Quinol monooxygenase YgiN</fullName>
    </submittedName>
</protein>
<dbReference type="Proteomes" id="UP000316471">
    <property type="component" value="Unassembled WGS sequence"/>
</dbReference>